<feature type="compositionally biased region" description="Basic residues" evidence="1">
    <location>
        <begin position="55"/>
        <end position="67"/>
    </location>
</feature>
<feature type="compositionally biased region" description="Basic and acidic residues" evidence="1">
    <location>
        <begin position="1"/>
        <end position="10"/>
    </location>
</feature>
<protein>
    <submittedName>
        <fullName evidence="2">Uncharacterized protein</fullName>
    </submittedName>
</protein>
<evidence type="ECO:0000313" key="3">
    <source>
        <dbReference type="Proteomes" id="UP001186944"/>
    </source>
</evidence>
<organism evidence="2 3">
    <name type="scientific">Pinctada imbricata</name>
    <name type="common">Atlantic pearl-oyster</name>
    <name type="synonym">Pinctada martensii</name>
    <dbReference type="NCBI Taxonomy" id="66713"/>
    <lineage>
        <taxon>Eukaryota</taxon>
        <taxon>Metazoa</taxon>
        <taxon>Spiralia</taxon>
        <taxon>Lophotrochozoa</taxon>
        <taxon>Mollusca</taxon>
        <taxon>Bivalvia</taxon>
        <taxon>Autobranchia</taxon>
        <taxon>Pteriomorphia</taxon>
        <taxon>Pterioida</taxon>
        <taxon>Pterioidea</taxon>
        <taxon>Pteriidae</taxon>
        <taxon>Pinctada</taxon>
    </lineage>
</organism>
<gene>
    <name evidence="2" type="ORF">FSP39_009487</name>
</gene>
<feature type="compositionally biased region" description="Polar residues" evidence="1">
    <location>
        <begin position="95"/>
        <end position="106"/>
    </location>
</feature>
<proteinExistence type="predicted"/>
<dbReference type="SUPFAM" id="SSF101898">
    <property type="entry name" value="NHL repeat"/>
    <property type="match status" value="1"/>
</dbReference>
<dbReference type="InterPro" id="IPR011042">
    <property type="entry name" value="6-blade_b-propeller_TolB-like"/>
</dbReference>
<evidence type="ECO:0000313" key="2">
    <source>
        <dbReference type="EMBL" id="KAK3090144.1"/>
    </source>
</evidence>
<keyword evidence="3" id="KW-1185">Reference proteome</keyword>
<feature type="region of interest" description="Disordered" evidence="1">
    <location>
        <begin position="1"/>
        <end position="137"/>
    </location>
</feature>
<dbReference type="Proteomes" id="UP001186944">
    <property type="component" value="Unassembled WGS sequence"/>
</dbReference>
<dbReference type="AlphaFoldDB" id="A0AA89BT90"/>
<accession>A0AA89BT90</accession>
<dbReference type="EMBL" id="VSWD01000010">
    <property type="protein sequence ID" value="KAK3090144.1"/>
    <property type="molecule type" value="Genomic_DNA"/>
</dbReference>
<reference evidence="2" key="1">
    <citation type="submission" date="2019-08" db="EMBL/GenBank/DDBJ databases">
        <title>The improved chromosome-level genome for the pearl oyster Pinctada fucata martensii using PacBio sequencing and Hi-C.</title>
        <authorList>
            <person name="Zheng Z."/>
        </authorList>
    </citation>
    <scope>NUCLEOTIDE SEQUENCE</scope>
    <source>
        <strain evidence="2">ZZ-2019</strain>
        <tissue evidence="2">Adductor muscle</tissue>
    </source>
</reference>
<dbReference type="Gene3D" id="2.120.10.30">
    <property type="entry name" value="TolB, C-terminal domain"/>
    <property type="match status" value="1"/>
</dbReference>
<name>A0AA89BT90_PINIB</name>
<feature type="compositionally biased region" description="Polar residues" evidence="1">
    <location>
        <begin position="36"/>
        <end position="48"/>
    </location>
</feature>
<sequence>MKEKTKDRGNNQRKRKSNVPLRRSLRLKLLAVSVPTDRSSTVKTSTKSIRLPSSKARKRKYVKHKSTGFKQSKDTKKSHANQSKTGCKSPENETELSTASKPSFYTKQSSMKPKLQSSSSTTKSTTNGETSDGMCTSNVEEEQFIDPKCTEKNQIEKQEFQLTLQKTIKIAGVIRFSDVAFLDDNHILALDDTWLSLTHGQRICCIYLDGTLICDLLVSGYPWSVVVLSPTEAVVSVRRLESNGLLWISVNALAKSIEVTRHVPLEAEPYGLSYIDRTGLFLVSYCKQPYLSVMNKTGEEIRRIECHMSDIYRCLFLEDEDESILLVDNLLHLIRVMGLNRNVARSIQHSSILNPTAIDTDRFGNIYVGNFRTGEIVKFDRHRRYQGKFLSGPNLCGIGIDKTSSRIIATRNDSLLVYDLG</sequence>
<feature type="compositionally biased region" description="Low complexity" evidence="1">
    <location>
        <begin position="107"/>
        <end position="131"/>
    </location>
</feature>
<comment type="caution">
    <text evidence="2">The sequence shown here is derived from an EMBL/GenBank/DDBJ whole genome shotgun (WGS) entry which is preliminary data.</text>
</comment>
<evidence type="ECO:0000256" key="1">
    <source>
        <dbReference type="SAM" id="MobiDB-lite"/>
    </source>
</evidence>